<dbReference type="RefSeq" id="WP_280801319.1">
    <property type="nucleotide sequence ID" value="NZ_JAATJL010000001.1"/>
</dbReference>
<dbReference type="EMBL" id="JAATJL010000001">
    <property type="protein sequence ID" value="NJC24410.1"/>
    <property type="molecule type" value="Genomic_DNA"/>
</dbReference>
<evidence type="ECO:0000313" key="2">
    <source>
        <dbReference type="EMBL" id="NJC24410.1"/>
    </source>
</evidence>
<evidence type="ECO:0000313" key="3">
    <source>
        <dbReference type="Proteomes" id="UP000547458"/>
    </source>
</evidence>
<gene>
    <name evidence="2" type="ORF">BJ994_003486</name>
</gene>
<dbReference type="Proteomes" id="UP000547458">
    <property type="component" value="Unassembled WGS sequence"/>
</dbReference>
<protein>
    <submittedName>
        <fullName evidence="2">Uncharacterized protein</fullName>
    </submittedName>
</protein>
<accession>A0A846RS89</accession>
<keyword evidence="3" id="KW-1185">Reference proteome</keyword>
<proteinExistence type="predicted"/>
<sequence>MSLSVVGEGPVVSASEGWEPTTHGGLPLAAHTKRPVGWGTDGAL</sequence>
<evidence type="ECO:0000256" key="1">
    <source>
        <dbReference type="SAM" id="MobiDB-lite"/>
    </source>
</evidence>
<reference evidence="2 3" key="1">
    <citation type="submission" date="2020-03" db="EMBL/GenBank/DDBJ databases">
        <title>Sequencing the genomes of 1000 actinobacteria strains.</title>
        <authorList>
            <person name="Klenk H.-P."/>
        </authorList>
    </citation>
    <scope>NUCLEOTIDE SEQUENCE [LARGE SCALE GENOMIC DNA]</scope>
    <source>
        <strain evidence="2 3">DSM 16403</strain>
    </source>
</reference>
<feature type="region of interest" description="Disordered" evidence="1">
    <location>
        <begin position="1"/>
        <end position="44"/>
    </location>
</feature>
<comment type="caution">
    <text evidence="2">The sequence shown here is derived from an EMBL/GenBank/DDBJ whole genome shotgun (WGS) entry which is preliminary data.</text>
</comment>
<dbReference type="AlphaFoldDB" id="A0A846RS89"/>
<name>A0A846RS89_9MICC</name>
<organism evidence="2 3">
    <name type="scientific">Arthrobacter pigmenti</name>
    <dbReference type="NCBI Taxonomy" id="271432"/>
    <lineage>
        <taxon>Bacteria</taxon>
        <taxon>Bacillati</taxon>
        <taxon>Actinomycetota</taxon>
        <taxon>Actinomycetes</taxon>
        <taxon>Micrococcales</taxon>
        <taxon>Micrococcaceae</taxon>
        <taxon>Arthrobacter</taxon>
    </lineage>
</organism>